<dbReference type="NCBIfam" id="TIGR02761">
    <property type="entry name" value="TraE_TIGR"/>
    <property type="match status" value="1"/>
</dbReference>
<keyword evidence="1" id="KW-0472">Membrane</keyword>
<dbReference type="InterPro" id="IPR007973">
    <property type="entry name" value="Pilus_assembly_TraE"/>
</dbReference>
<dbReference type="AlphaFoldDB" id="A0A2X0QWS3"/>
<keyword evidence="1" id="KW-1133">Transmembrane helix</keyword>
<protein>
    <submittedName>
        <fullName evidence="2">Plasmid-like conjugative transfer protein TraE</fullName>
    </submittedName>
</protein>
<sequence length="196" mass="21854">MISDKYISTSSNKSSEITFLRLTVGVLLLIILVEGMVLQKTLGMEKTVIVPPVIEKSFWVSGNEVSKNYLEQMAYWYAGLALNVTPSTGEYQKQQFLHFATPSDTGRIAADMALRLDFLSKNNTSTLFTAQTMNTDEKLMKVAIVGDLDTFVGDKRASARRTVFVIGFKYLNGRLYVSEFKETNEQDMFGTGTAGK</sequence>
<gene>
    <name evidence="2" type="ORF">NITFAB_1638</name>
</gene>
<feature type="transmembrane region" description="Helical" evidence="1">
    <location>
        <begin position="20"/>
        <end position="38"/>
    </location>
</feature>
<keyword evidence="1" id="KW-0812">Transmembrane</keyword>
<dbReference type="EMBL" id="LS423452">
    <property type="protein sequence ID" value="SPS06048.1"/>
    <property type="molecule type" value="Genomic_DNA"/>
</dbReference>
<name>A0A2X0QWS3_9PROT</name>
<evidence type="ECO:0000256" key="1">
    <source>
        <dbReference type="SAM" id="Phobius"/>
    </source>
</evidence>
<reference evidence="2" key="1">
    <citation type="submission" date="2018-05" db="EMBL/GenBank/DDBJ databases">
        <authorList>
            <person name="Lanie J.A."/>
            <person name="Ng W.-L."/>
            <person name="Kazmierczak K.M."/>
            <person name="Andrzejewski T.M."/>
            <person name="Davidsen T.M."/>
            <person name="Wayne K.J."/>
            <person name="Tettelin H."/>
            <person name="Glass J.I."/>
            <person name="Rusch D."/>
            <person name="Podicherti R."/>
            <person name="Tsui H.-C.T."/>
            <person name="Winkler M.E."/>
        </authorList>
    </citation>
    <scope>NUCLEOTIDE SEQUENCE</scope>
    <source>
        <strain evidence="2">KNB</strain>
    </source>
</reference>
<proteinExistence type="predicted"/>
<dbReference type="Pfam" id="PF05309">
    <property type="entry name" value="TraE"/>
    <property type="match status" value="1"/>
</dbReference>
<accession>A0A2X0QWS3</accession>
<organism evidence="2">
    <name type="scientific">Candidatus Nitrotoga fabula</name>
    <dbReference type="NCBI Taxonomy" id="2182327"/>
    <lineage>
        <taxon>Bacteria</taxon>
        <taxon>Pseudomonadati</taxon>
        <taxon>Pseudomonadota</taxon>
        <taxon>Betaproteobacteria</taxon>
        <taxon>Nitrosomonadales</taxon>
        <taxon>Gallionellaceae</taxon>
        <taxon>Candidatus Nitrotoga</taxon>
    </lineage>
</organism>
<evidence type="ECO:0000313" key="2">
    <source>
        <dbReference type="EMBL" id="SPS06048.1"/>
    </source>
</evidence>